<dbReference type="EMBL" id="JAOVZV010000015">
    <property type="protein sequence ID" value="MCX8533388.1"/>
    <property type="molecule type" value="Genomic_DNA"/>
</dbReference>
<evidence type="ECO:0000313" key="1">
    <source>
        <dbReference type="EMBL" id="MCX8533388.1"/>
    </source>
</evidence>
<organism evidence="1 2">
    <name type="scientific">Chryseobacterium luquanense</name>
    <dbReference type="NCBI Taxonomy" id="2983766"/>
    <lineage>
        <taxon>Bacteria</taxon>
        <taxon>Pseudomonadati</taxon>
        <taxon>Bacteroidota</taxon>
        <taxon>Flavobacteriia</taxon>
        <taxon>Flavobacteriales</taxon>
        <taxon>Weeksellaceae</taxon>
        <taxon>Chryseobacterium group</taxon>
        <taxon>Chryseobacterium</taxon>
    </lineage>
</organism>
<reference evidence="1" key="1">
    <citation type="submission" date="2022-10" db="EMBL/GenBank/DDBJ databases">
        <title>Chryseobacterium sp. nov., a novel bacterial species.</title>
        <authorList>
            <person name="Cao Y."/>
        </authorList>
    </citation>
    <scope>NUCLEOTIDE SEQUENCE</scope>
    <source>
        <strain evidence="1">KC 927</strain>
    </source>
</reference>
<dbReference type="RefSeq" id="WP_267281885.1">
    <property type="nucleotide sequence ID" value="NZ_JAOVZV010000015.1"/>
</dbReference>
<dbReference type="SUPFAM" id="SSF74653">
    <property type="entry name" value="TolA/TonB C-terminal domain"/>
    <property type="match status" value="1"/>
</dbReference>
<proteinExistence type="predicted"/>
<dbReference type="Gene3D" id="3.30.1150.10">
    <property type="match status" value="1"/>
</dbReference>
<keyword evidence="2" id="KW-1185">Reference proteome</keyword>
<sequence length="141" mass="16094">MTKLITLFSLLFFCFIFGQEAINGTIELNELALIQKNGKIKIEAEKPAVFSLGNTEFQNLISKNFKVRKVITNLEKETCEIIFIVDKEGSLVEIKAFGTNESFNTEAIRAISKIKQKWIPAELNGEKIRYKFKVPLTISFK</sequence>
<evidence type="ECO:0000313" key="2">
    <source>
        <dbReference type="Proteomes" id="UP001070176"/>
    </source>
</evidence>
<dbReference type="Proteomes" id="UP001070176">
    <property type="component" value="Unassembled WGS sequence"/>
</dbReference>
<gene>
    <name evidence="1" type="ORF">OEA66_13630</name>
</gene>
<comment type="caution">
    <text evidence="1">The sequence shown here is derived from an EMBL/GenBank/DDBJ whole genome shotgun (WGS) entry which is preliminary data.</text>
</comment>
<accession>A0ABT3Y5G9</accession>
<name>A0ABT3Y5G9_9FLAO</name>
<protein>
    <submittedName>
        <fullName evidence="1">Energy transducer TonB</fullName>
    </submittedName>
</protein>